<dbReference type="EMBL" id="FOCT01000001">
    <property type="protein sequence ID" value="SEM73486.1"/>
    <property type="molecule type" value="Genomic_DNA"/>
</dbReference>
<dbReference type="InterPro" id="IPR036188">
    <property type="entry name" value="FAD/NAD-bd_sf"/>
</dbReference>
<dbReference type="SUPFAM" id="SSF51905">
    <property type="entry name" value="FAD/NAD(P)-binding domain"/>
    <property type="match status" value="1"/>
</dbReference>
<accession>A0A1H8ASJ0</accession>
<gene>
    <name evidence="2" type="ORF">SAMN05216404_10111</name>
</gene>
<reference evidence="2 3" key="1">
    <citation type="submission" date="2016-10" db="EMBL/GenBank/DDBJ databases">
        <authorList>
            <person name="de Groot N.N."/>
        </authorList>
    </citation>
    <scope>NUCLEOTIDE SEQUENCE [LARGE SCALE GENOMIC DNA]</scope>
    <source>
        <strain evidence="2 3">Nl18</strain>
    </source>
</reference>
<dbReference type="Pfam" id="PF01593">
    <property type="entry name" value="Amino_oxidase"/>
    <property type="match status" value="1"/>
</dbReference>
<dbReference type="Gene3D" id="3.50.50.60">
    <property type="entry name" value="FAD/NAD(P)-binding domain"/>
    <property type="match status" value="1"/>
</dbReference>
<sequence length="448" mass="49808">MRKPKTIVIGSGLAGLSAALELSRNGFAVLLLEAAPYIGGRTASWNKDGMEVESGLHRVLGFYTAFPKLVKKAGLKMKDIIIWEDEIEVKIATGTGKGPSYVYGASPVFKPFKTFSSPFRNHLLSWKETWKALKFFISGMITFITRPEKLDEFSVLDYANKFHLSEETIQRLLVPLTAGLFFIPPERYSAYVFFGPFVHALKRFYRVRIGAFRGGMTEVLARPIAERIAQLGGTVLTDAPVTRLVAVNNRVRGVLVNNETEYACDYAVLATSLEPAQRIIRASSLEDAFPNLLSLPSMPEVNLQIESSRPAWPIDHTVFGVGASLVTFTEQSRTTFTDKAGRLSIILSPPDRIIALKDEEIFEIFKRDAPRLGIDSAHVTNYRVIRHPADFYLLSPNMNKLRPQPRTSVRGLFLAGDYVQQSFMATMEGAIIAGNSAAREVINAEKLV</sequence>
<dbReference type="AlphaFoldDB" id="A0A1H8ASJ0"/>
<name>A0A1H8ASJ0_9PROT</name>
<dbReference type="PRINTS" id="PR00368">
    <property type="entry name" value="FADPNR"/>
</dbReference>
<proteinExistence type="predicted"/>
<evidence type="ECO:0000259" key="1">
    <source>
        <dbReference type="Pfam" id="PF01593"/>
    </source>
</evidence>
<dbReference type="InterPro" id="IPR050464">
    <property type="entry name" value="Zeta_carotene_desat/Oxidored"/>
</dbReference>
<dbReference type="RefSeq" id="WP_074743933.1">
    <property type="nucleotide sequence ID" value="NZ_FOCT01000001.1"/>
</dbReference>
<evidence type="ECO:0000313" key="3">
    <source>
        <dbReference type="Proteomes" id="UP000183898"/>
    </source>
</evidence>
<dbReference type="InterPro" id="IPR002937">
    <property type="entry name" value="Amino_oxidase"/>
</dbReference>
<dbReference type="Proteomes" id="UP000183898">
    <property type="component" value="Unassembled WGS sequence"/>
</dbReference>
<organism evidence="2 3">
    <name type="scientific">Nitrosospira multiformis</name>
    <dbReference type="NCBI Taxonomy" id="1231"/>
    <lineage>
        <taxon>Bacteria</taxon>
        <taxon>Pseudomonadati</taxon>
        <taxon>Pseudomonadota</taxon>
        <taxon>Betaproteobacteria</taxon>
        <taxon>Nitrosomonadales</taxon>
        <taxon>Nitrosomonadaceae</taxon>
        <taxon>Nitrosospira</taxon>
    </lineage>
</organism>
<feature type="domain" description="Amine oxidase" evidence="1">
    <location>
        <begin position="13"/>
        <end position="442"/>
    </location>
</feature>
<dbReference type="PANTHER" id="PTHR42923">
    <property type="entry name" value="PROTOPORPHYRINOGEN OXIDASE"/>
    <property type="match status" value="1"/>
</dbReference>
<protein>
    <submittedName>
        <fullName evidence="2">Zeta-carotene desaturase /three-step phytoene desaturase</fullName>
    </submittedName>
</protein>
<dbReference type="PANTHER" id="PTHR42923:SF46">
    <property type="entry name" value="AMINE OXIDASE"/>
    <property type="match status" value="1"/>
</dbReference>
<evidence type="ECO:0000313" key="2">
    <source>
        <dbReference type="EMBL" id="SEM73486.1"/>
    </source>
</evidence>
<dbReference type="GO" id="GO:0016491">
    <property type="term" value="F:oxidoreductase activity"/>
    <property type="evidence" value="ECO:0007669"/>
    <property type="project" value="InterPro"/>
</dbReference>